<evidence type="ECO:0000313" key="3">
    <source>
        <dbReference type="Proteomes" id="UP001311232"/>
    </source>
</evidence>
<dbReference type="AlphaFoldDB" id="A0AAV9S6T7"/>
<feature type="chain" id="PRO_5043765550" evidence="1">
    <location>
        <begin position="18"/>
        <end position="237"/>
    </location>
</feature>
<organism evidence="2 3">
    <name type="scientific">Crenichthys baileyi</name>
    <name type="common">White River springfish</name>
    <dbReference type="NCBI Taxonomy" id="28760"/>
    <lineage>
        <taxon>Eukaryota</taxon>
        <taxon>Metazoa</taxon>
        <taxon>Chordata</taxon>
        <taxon>Craniata</taxon>
        <taxon>Vertebrata</taxon>
        <taxon>Euteleostomi</taxon>
        <taxon>Actinopterygii</taxon>
        <taxon>Neopterygii</taxon>
        <taxon>Teleostei</taxon>
        <taxon>Neoteleostei</taxon>
        <taxon>Acanthomorphata</taxon>
        <taxon>Ovalentaria</taxon>
        <taxon>Atherinomorphae</taxon>
        <taxon>Cyprinodontiformes</taxon>
        <taxon>Goodeidae</taxon>
        <taxon>Crenichthys</taxon>
    </lineage>
</organism>
<feature type="signal peptide" evidence="1">
    <location>
        <begin position="1"/>
        <end position="17"/>
    </location>
</feature>
<dbReference type="Proteomes" id="UP001311232">
    <property type="component" value="Unassembled WGS sequence"/>
</dbReference>
<evidence type="ECO:0000313" key="2">
    <source>
        <dbReference type="EMBL" id="KAK5617054.1"/>
    </source>
</evidence>
<dbReference type="PROSITE" id="PS51257">
    <property type="entry name" value="PROKAR_LIPOPROTEIN"/>
    <property type="match status" value="1"/>
</dbReference>
<keyword evidence="1" id="KW-0732">Signal</keyword>
<gene>
    <name evidence="2" type="ORF">CRENBAI_016538</name>
</gene>
<protein>
    <submittedName>
        <fullName evidence="2">Uncharacterized protein</fullName>
    </submittedName>
</protein>
<dbReference type="EMBL" id="JAHHUM010000866">
    <property type="protein sequence ID" value="KAK5617054.1"/>
    <property type="molecule type" value="Genomic_DNA"/>
</dbReference>
<dbReference type="Gene3D" id="1.20.120.20">
    <property type="entry name" value="Apolipoprotein"/>
    <property type="match status" value="1"/>
</dbReference>
<sequence>MKILAVFILVFLTGCNGGHHEHPSQFQAELVQDAYWRYVQKSTSTPWEYVEDIRYSPPGQYLCSLIAESIEIIYNFFCNVYTHILWWTNNFYRKFCHEVDHLKHDLEHFLLYLEADLHYHAKELAAQTRSKLEELKECAAHYIEALDPKGLKIALLEKTQELHEHVHESLEEFKVTIFSLVYRFEVKLTRTTYSLNKKIVPRRRRHWGKLNKASDSLKNDLEHLWEDWAKSQKRTTE</sequence>
<evidence type="ECO:0000256" key="1">
    <source>
        <dbReference type="SAM" id="SignalP"/>
    </source>
</evidence>
<accession>A0AAV9S6T7</accession>
<proteinExistence type="predicted"/>
<keyword evidence="3" id="KW-1185">Reference proteome</keyword>
<comment type="caution">
    <text evidence="2">The sequence shown here is derived from an EMBL/GenBank/DDBJ whole genome shotgun (WGS) entry which is preliminary data.</text>
</comment>
<reference evidence="2 3" key="1">
    <citation type="submission" date="2021-06" db="EMBL/GenBank/DDBJ databases">
        <authorList>
            <person name="Palmer J.M."/>
        </authorList>
    </citation>
    <scope>NUCLEOTIDE SEQUENCE [LARGE SCALE GENOMIC DNA]</scope>
    <source>
        <strain evidence="2 3">MEX-2019</strain>
        <tissue evidence="2">Muscle</tissue>
    </source>
</reference>
<name>A0AAV9S6T7_9TELE</name>
<dbReference type="SUPFAM" id="SSF58113">
    <property type="entry name" value="Apolipoprotein A-I"/>
    <property type="match status" value="1"/>
</dbReference>